<proteinExistence type="inferred from homology"/>
<keyword evidence="2" id="KW-0413">Isomerase</keyword>
<dbReference type="GO" id="GO:0016853">
    <property type="term" value="F:isomerase activity"/>
    <property type="evidence" value="ECO:0007669"/>
    <property type="project" value="UniProtKB-KW"/>
</dbReference>
<dbReference type="InterPro" id="IPR012341">
    <property type="entry name" value="6hp_glycosidase-like_sf"/>
</dbReference>
<evidence type="ECO:0000256" key="3">
    <source>
        <dbReference type="SAM" id="SignalP"/>
    </source>
</evidence>
<reference evidence="4" key="1">
    <citation type="submission" date="2020-02" db="EMBL/GenBank/DDBJ databases">
        <authorList>
            <person name="Meier V. D."/>
        </authorList>
    </citation>
    <scope>NUCLEOTIDE SEQUENCE</scope>
    <source>
        <strain evidence="4">AVDCRST_MAG56</strain>
    </source>
</reference>
<dbReference type="SUPFAM" id="SSF49265">
    <property type="entry name" value="Fibronectin type III"/>
    <property type="match status" value="1"/>
</dbReference>
<gene>
    <name evidence="4" type="ORF">AVDCRST_MAG56-3950</name>
</gene>
<keyword evidence="3" id="KW-0732">Signal</keyword>
<evidence type="ECO:0000256" key="1">
    <source>
        <dbReference type="ARBA" id="ARBA00008558"/>
    </source>
</evidence>
<accession>A0A6J4JPD3</accession>
<dbReference type="InterPro" id="IPR008928">
    <property type="entry name" value="6-hairpin_glycosidase_sf"/>
</dbReference>
<protein>
    <recommendedName>
        <fullName evidence="5">N-acylglucosamine 2-epimerase</fullName>
    </recommendedName>
</protein>
<sequence length="543" mass="60700">MRTRTLHPLGTGLLLLTFVGLTFPTAAQPLTPAQRDTYAQQIEGAFTSLLDACYPRTMDREKGGFYSTFTHDWKRAPEQDKMIVTQARHTWLPAKAAQLRPGDPHLKEAARHGYHFLRDALWDRQYGGFYSWVTRDGRPRHPDDLKTAYGNAFGIFALAAYYQTSGDTAALNLAKKAFYWLEKFSHDPEHKGYFGDLQRDGTPAYRAQPAGKGMLGPLHYKDQNSSIHLLEAFTELYGVWPDALLGERVAEMLSLIRDRITTEKGYLTLFLTADWRPVSYRDSAEAVRKAHYALDHVSFGHDVETAYLMLEAAHILGGAHDDRTNQVAKKMVDHALRNGWDAKTGGFYERGYYLAGAGALTVIDDRKNWWAQAEGLNTLLRMALAYPQDPAQYGDKFGRQWAYIQRYLIDPQHGGWYEWGLDKTPGAKNDPKAHAWKAAYHDGRSLMNCLLHLRPDTTPPAVPTGLTATRSATGRTLLQWQAATDDGPLRGYDIYRHGKRIGFTPRTQFAVEGPDGAATGGFSVVARDVHGNASPAATPKAGK</sequence>
<name>A0A6J4JPD3_9SPHI</name>
<dbReference type="AlphaFoldDB" id="A0A6J4JPD3"/>
<organism evidence="4">
    <name type="scientific">uncultured Cytophagales bacterium</name>
    <dbReference type="NCBI Taxonomy" id="158755"/>
    <lineage>
        <taxon>Bacteria</taxon>
        <taxon>Pseudomonadati</taxon>
        <taxon>Bacteroidota</taxon>
        <taxon>Sphingobacteriia</taxon>
        <taxon>Sphingobacteriales</taxon>
        <taxon>environmental samples</taxon>
    </lineage>
</organism>
<evidence type="ECO:0000256" key="2">
    <source>
        <dbReference type="ARBA" id="ARBA00023235"/>
    </source>
</evidence>
<dbReference type="Gene3D" id="2.60.40.10">
    <property type="entry name" value="Immunoglobulins"/>
    <property type="match status" value="1"/>
</dbReference>
<feature type="chain" id="PRO_5026666941" description="N-acylglucosamine 2-epimerase" evidence="3">
    <location>
        <begin position="28"/>
        <end position="543"/>
    </location>
</feature>
<dbReference type="InterPro" id="IPR036116">
    <property type="entry name" value="FN3_sf"/>
</dbReference>
<dbReference type="PANTHER" id="PTHR15108">
    <property type="entry name" value="N-ACYLGLUCOSAMINE-2-EPIMERASE"/>
    <property type="match status" value="1"/>
</dbReference>
<dbReference type="Gene3D" id="1.50.10.10">
    <property type="match status" value="1"/>
</dbReference>
<dbReference type="InterPro" id="IPR013783">
    <property type="entry name" value="Ig-like_fold"/>
</dbReference>
<dbReference type="EMBL" id="CADCTQ010000331">
    <property type="protein sequence ID" value="CAA9283914.1"/>
    <property type="molecule type" value="Genomic_DNA"/>
</dbReference>
<evidence type="ECO:0000313" key="4">
    <source>
        <dbReference type="EMBL" id="CAA9283914.1"/>
    </source>
</evidence>
<dbReference type="Pfam" id="PF07221">
    <property type="entry name" value="GlcNAc_2-epim"/>
    <property type="match status" value="1"/>
</dbReference>
<dbReference type="InterPro" id="IPR010819">
    <property type="entry name" value="AGE/CE"/>
</dbReference>
<evidence type="ECO:0008006" key="5">
    <source>
        <dbReference type="Google" id="ProtNLM"/>
    </source>
</evidence>
<comment type="similarity">
    <text evidence="1">Belongs to the N-acylglucosamine 2-epimerase family.</text>
</comment>
<dbReference type="SUPFAM" id="SSF48208">
    <property type="entry name" value="Six-hairpin glycosidases"/>
    <property type="match status" value="1"/>
</dbReference>
<dbReference type="GO" id="GO:0005975">
    <property type="term" value="P:carbohydrate metabolic process"/>
    <property type="evidence" value="ECO:0007669"/>
    <property type="project" value="InterPro"/>
</dbReference>
<feature type="signal peptide" evidence="3">
    <location>
        <begin position="1"/>
        <end position="27"/>
    </location>
</feature>